<reference evidence="3" key="2">
    <citation type="submission" date="2021-12" db="EMBL/GenBank/DDBJ databases">
        <title>Black yeast isolated from Biological Soil Crust.</title>
        <authorList>
            <person name="Kurbessoian T."/>
        </authorList>
    </citation>
    <scope>NUCLEOTIDE SEQUENCE</scope>
    <source>
        <strain evidence="3">CCFEE 5208</strain>
    </source>
</reference>
<reference evidence="4 5" key="1">
    <citation type="submission" date="2017-03" db="EMBL/GenBank/DDBJ databases">
        <title>Genomes of endolithic fungi from Antarctica.</title>
        <authorList>
            <person name="Coleine C."/>
            <person name="Masonjones S."/>
            <person name="Stajich J.E."/>
        </authorList>
    </citation>
    <scope>NUCLEOTIDE SEQUENCE [LARGE SCALE GENOMIC DNA]</scope>
    <source>
        <strain evidence="4 5">CCFEE 5311</strain>
    </source>
</reference>
<evidence type="ECO:0000313" key="4">
    <source>
        <dbReference type="EMBL" id="TKA38506.1"/>
    </source>
</evidence>
<protein>
    <submittedName>
        <fullName evidence="4">Uncharacterized protein</fullName>
    </submittedName>
</protein>
<dbReference type="Pfam" id="PF21762">
    <property type="entry name" value="DEDDh_C"/>
    <property type="match status" value="1"/>
</dbReference>
<dbReference type="EMBL" id="JASUXU010000022">
    <property type="protein sequence ID" value="KAK0321128.1"/>
    <property type="molecule type" value="Genomic_DNA"/>
</dbReference>
<dbReference type="SUPFAM" id="SSF53098">
    <property type="entry name" value="Ribonuclease H-like"/>
    <property type="match status" value="1"/>
</dbReference>
<gene>
    <name evidence="4" type="ORF">B0A54_09441</name>
    <name evidence="3" type="ORF">LTR82_008045</name>
</gene>
<dbReference type="EMBL" id="NAJP01000044">
    <property type="protein sequence ID" value="TKA38506.1"/>
    <property type="molecule type" value="Genomic_DNA"/>
</dbReference>
<evidence type="ECO:0000259" key="1">
    <source>
        <dbReference type="Pfam" id="PF20150"/>
    </source>
</evidence>
<sequence>MNDNMTAMNHGKAAIPNGLESSRLWRLPAELRNYIYELALRQPEPIEVRWLHDSEPPKSLASTSVNAHPAALLSTCKTVRTECSEFLYAINTFVSHSREPHLLKSRMAGEFFYQIGHANKLAVRSIAIHVGQFHSLTTPFLTMALEEILELAEKKPRVTVKAQVTIKTSGHSRQVIILMPNIAAAFQSLALKKEADFRDVEGGGGVILREREILGELREAHQLWVAKALKGTRAIHDQEAYYAAWHLDDAETLINLERGMETFKRWEARLSGQMLGQRNQPAGMSAAVNFVNALATQTMSDKADFVFVSLDFEGDIHSRGLTEFGYATLDTRDVIADRPTIFGHNYALASNHKRGFLFGDVTRIDVPQLGATIRQVCHVTDVDGMDRRMVLVGHGINNELSHMAAHGVRLEDLPGVVGTIDTGQLSKVVLGQAGTLERLLTSLEIPLTRNRHGFADSLHCAGNDAHYTLRALLLLLHTQSSPTSGGSIDLLEQMARAPLPERAVATKNDDWDAHLDRELFEHFGSIGE</sequence>
<dbReference type="InterPro" id="IPR012337">
    <property type="entry name" value="RNaseH-like_sf"/>
</dbReference>
<dbReference type="InterPro" id="IPR040151">
    <property type="entry name" value="Gfd2/YDR514C-like"/>
</dbReference>
<proteinExistence type="predicted"/>
<dbReference type="Proteomes" id="UP000310066">
    <property type="component" value="Unassembled WGS sequence"/>
</dbReference>
<feature type="domain" description="2EXR" evidence="1">
    <location>
        <begin position="26"/>
        <end position="88"/>
    </location>
</feature>
<dbReference type="AlphaFoldDB" id="A0A4U0UTS2"/>
<dbReference type="PANTHER" id="PTHR28083">
    <property type="entry name" value="GOOD FOR FULL DBP5 ACTIVITY PROTEIN 2"/>
    <property type="match status" value="1"/>
</dbReference>
<dbReference type="OrthoDB" id="5953249at2759"/>
<organism evidence="4 5">
    <name type="scientific">Friedmanniomyces endolithicus</name>
    <dbReference type="NCBI Taxonomy" id="329885"/>
    <lineage>
        <taxon>Eukaryota</taxon>
        <taxon>Fungi</taxon>
        <taxon>Dikarya</taxon>
        <taxon>Ascomycota</taxon>
        <taxon>Pezizomycotina</taxon>
        <taxon>Dothideomycetes</taxon>
        <taxon>Dothideomycetidae</taxon>
        <taxon>Mycosphaerellales</taxon>
        <taxon>Teratosphaeriaceae</taxon>
        <taxon>Friedmanniomyces</taxon>
    </lineage>
</organism>
<dbReference type="InterPro" id="IPR045518">
    <property type="entry name" value="2EXR"/>
</dbReference>
<dbReference type="PANTHER" id="PTHR28083:SF1">
    <property type="entry name" value="GOOD FOR FULL DBP5 ACTIVITY PROTEIN 2"/>
    <property type="match status" value="1"/>
</dbReference>
<evidence type="ECO:0000313" key="5">
    <source>
        <dbReference type="Proteomes" id="UP000310066"/>
    </source>
</evidence>
<dbReference type="Pfam" id="PF20150">
    <property type="entry name" value="2EXR"/>
    <property type="match status" value="1"/>
</dbReference>
<evidence type="ECO:0000313" key="3">
    <source>
        <dbReference type="EMBL" id="KAK0321128.1"/>
    </source>
</evidence>
<dbReference type="Proteomes" id="UP001168146">
    <property type="component" value="Unassembled WGS sequence"/>
</dbReference>
<feature type="domain" description="Gfd2/YDR514C-like C-terminal" evidence="2">
    <location>
        <begin position="345"/>
        <end position="474"/>
    </location>
</feature>
<accession>A0A4U0UTS2</accession>
<name>A0A4U0UTS2_9PEZI</name>
<comment type="caution">
    <text evidence="4">The sequence shown here is derived from an EMBL/GenBank/DDBJ whole genome shotgun (WGS) entry which is preliminary data.</text>
</comment>
<dbReference type="InterPro" id="IPR048519">
    <property type="entry name" value="Gfd2/YDR514C-like_C"/>
</dbReference>
<evidence type="ECO:0000259" key="2">
    <source>
        <dbReference type="Pfam" id="PF21762"/>
    </source>
</evidence>